<reference evidence="1 2" key="1">
    <citation type="submission" date="2018-08" db="EMBL/GenBank/DDBJ databases">
        <title>Sequencing the genomes of 1000 actinobacteria strains.</title>
        <authorList>
            <person name="Klenk H.-P."/>
        </authorList>
    </citation>
    <scope>NUCLEOTIDE SEQUENCE [LARGE SCALE GENOMIC DNA]</scope>
    <source>
        <strain evidence="1 2">DSM 22891</strain>
    </source>
</reference>
<protein>
    <submittedName>
        <fullName evidence="1">Uncharacterized protein</fullName>
    </submittedName>
</protein>
<sequence length="102" mass="11647">MDAVAAAAERWLTERRATGHHHATALEQRLLREGYRVESFEEAGRGWAVKVYDPRDARLWMTLWCVIADGRAAWEWVSTLPRLPADDLDGVLSFIQRWIGAA</sequence>
<keyword evidence="2" id="KW-1185">Reference proteome</keyword>
<proteinExistence type="predicted"/>
<dbReference type="RefSeq" id="WP_147304681.1">
    <property type="nucleotide sequence ID" value="NZ_QTUC01000001.1"/>
</dbReference>
<comment type="caution">
    <text evidence="1">The sequence shown here is derived from an EMBL/GenBank/DDBJ whole genome shotgun (WGS) entry which is preliminary data.</text>
</comment>
<dbReference type="AlphaFoldDB" id="A0A3D9V6I3"/>
<dbReference type="OrthoDB" id="9928267at2"/>
<gene>
    <name evidence="1" type="ORF">DFJ64_2382</name>
</gene>
<dbReference type="Proteomes" id="UP000256485">
    <property type="component" value="Unassembled WGS sequence"/>
</dbReference>
<organism evidence="1 2">
    <name type="scientific">Thermasporomyces composti</name>
    <dbReference type="NCBI Taxonomy" id="696763"/>
    <lineage>
        <taxon>Bacteria</taxon>
        <taxon>Bacillati</taxon>
        <taxon>Actinomycetota</taxon>
        <taxon>Actinomycetes</taxon>
        <taxon>Propionibacteriales</taxon>
        <taxon>Nocardioidaceae</taxon>
        <taxon>Thermasporomyces</taxon>
    </lineage>
</organism>
<evidence type="ECO:0000313" key="2">
    <source>
        <dbReference type="Proteomes" id="UP000256485"/>
    </source>
</evidence>
<evidence type="ECO:0000313" key="1">
    <source>
        <dbReference type="EMBL" id="REF36946.1"/>
    </source>
</evidence>
<dbReference type="EMBL" id="QTUC01000001">
    <property type="protein sequence ID" value="REF36946.1"/>
    <property type="molecule type" value="Genomic_DNA"/>
</dbReference>
<accession>A0A3D9V6I3</accession>
<name>A0A3D9V6I3_THECX</name>